<reference evidence="6" key="1">
    <citation type="submission" date="2023-01" db="EMBL/GenBank/DDBJ databases">
        <title>Genome assembly of the deep-sea coral Lophelia pertusa.</title>
        <authorList>
            <person name="Herrera S."/>
            <person name="Cordes E."/>
        </authorList>
    </citation>
    <scope>NUCLEOTIDE SEQUENCE</scope>
    <source>
        <strain evidence="6">USNM1676648</strain>
        <tissue evidence="6">Polyp</tissue>
    </source>
</reference>
<dbReference type="FunFam" id="3.30.40.10:FF:000084">
    <property type="entry name" value="Zinc finger, FYVE domain-containing 9b"/>
    <property type="match status" value="1"/>
</dbReference>
<dbReference type="OrthoDB" id="660555at2759"/>
<evidence type="ECO:0000256" key="3">
    <source>
        <dbReference type="ARBA" id="ARBA00022833"/>
    </source>
</evidence>
<keyword evidence="1" id="KW-0479">Metal-binding</keyword>
<evidence type="ECO:0000259" key="5">
    <source>
        <dbReference type="PROSITE" id="PS50178"/>
    </source>
</evidence>
<name>A0A9W9YMJ0_9CNID</name>
<dbReference type="GO" id="GO:0051537">
    <property type="term" value="F:2 iron, 2 sulfur cluster binding"/>
    <property type="evidence" value="ECO:0007669"/>
    <property type="project" value="InterPro"/>
</dbReference>
<dbReference type="Proteomes" id="UP001163046">
    <property type="component" value="Unassembled WGS sequence"/>
</dbReference>
<dbReference type="AlphaFoldDB" id="A0A9W9YMJ0"/>
<dbReference type="InterPro" id="IPR006058">
    <property type="entry name" value="2Fe2S_fd_BS"/>
</dbReference>
<dbReference type="GO" id="GO:0031901">
    <property type="term" value="C:early endosome membrane"/>
    <property type="evidence" value="ECO:0007669"/>
    <property type="project" value="TreeGrafter"/>
</dbReference>
<dbReference type="SMART" id="SM00064">
    <property type="entry name" value="FYVE"/>
    <property type="match status" value="1"/>
</dbReference>
<dbReference type="InterPro" id="IPR011011">
    <property type="entry name" value="Znf_FYVE_PHD"/>
</dbReference>
<evidence type="ECO:0000256" key="2">
    <source>
        <dbReference type="ARBA" id="ARBA00022771"/>
    </source>
</evidence>
<gene>
    <name evidence="6" type="primary">ZFYVE9_2</name>
    <name evidence="6" type="ORF">OS493_021522</name>
</gene>
<dbReference type="InterPro" id="IPR013083">
    <property type="entry name" value="Znf_RING/FYVE/PHD"/>
</dbReference>
<dbReference type="Gene3D" id="3.30.40.10">
    <property type="entry name" value="Zinc/RING finger domain, C3HC4 (zinc finger)"/>
    <property type="match status" value="1"/>
</dbReference>
<dbReference type="PROSITE" id="PS00197">
    <property type="entry name" value="2FE2S_FER_1"/>
    <property type="match status" value="1"/>
</dbReference>
<comment type="caution">
    <text evidence="6">The sequence shown here is derived from an EMBL/GenBank/DDBJ whole genome shotgun (WGS) entry which is preliminary data.</text>
</comment>
<dbReference type="GO" id="GO:0008270">
    <property type="term" value="F:zinc ion binding"/>
    <property type="evidence" value="ECO:0007669"/>
    <property type="project" value="UniProtKB-KW"/>
</dbReference>
<evidence type="ECO:0000313" key="7">
    <source>
        <dbReference type="Proteomes" id="UP001163046"/>
    </source>
</evidence>
<sequence length="127" mass="14197">MTVQSQGSLEARRISSGEACLGSVPPIWVPDAVATHCMNCGVKFSVIKRRHHCRACGKALCSSCCNMKFLLPYMDNKEGRVCQVCCNALLRAQALLEVTENQNNENLTSDFDSVPQDFAPRRCFRRR</sequence>
<dbReference type="PANTHER" id="PTHR46319">
    <property type="entry name" value="ZINC FINGER FYVE DOMAIN-CONTAINING PROTEIN"/>
    <property type="match status" value="1"/>
</dbReference>
<evidence type="ECO:0000313" key="6">
    <source>
        <dbReference type="EMBL" id="KAJ7358746.1"/>
    </source>
</evidence>
<dbReference type="GO" id="GO:0016197">
    <property type="term" value="P:endosomal transport"/>
    <property type="evidence" value="ECO:0007669"/>
    <property type="project" value="TreeGrafter"/>
</dbReference>
<keyword evidence="3" id="KW-0862">Zinc</keyword>
<dbReference type="PROSITE" id="PS50178">
    <property type="entry name" value="ZF_FYVE"/>
    <property type="match status" value="1"/>
</dbReference>
<evidence type="ECO:0000256" key="4">
    <source>
        <dbReference type="PROSITE-ProRule" id="PRU00091"/>
    </source>
</evidence>
<dbReference type="InterPro" id="IPR000306">
    <property type="entry name" value="Znf_FYVE"/>
</dbReference>
<protein>
    <submittedName>
        <fullName evidence="6">Zinc finger FYVE domain-containing protein 9</fullName>
    </submittedName>
</protein>
<evidence type="ECO:0000256" key="1">
    <source>
        <dbReference type="ARBA" id="ARBA00022723"/>
    </source>
</evidence>
<keyword evidence="2 4" id="KW-0863">Zinc-finger</keyword>
<dbReference type="Pfam" id="PF01363">
    <property type="entry name" value="FYVE"/>
    <property type="match status" value="1"/>
</dbReference>
<dbReference type="InterPro" id="IPR017455">
    <property type="entry name" value="Znf_FYVE-rel"/>
</dbReference>
<dbReference type="EMBL" id="MU827315">
    <property type="protein sequence ID" value="KAJ7358746.1"/>
    <property type="molecule type" value="Genomic_DNA"/>
</dbReference>
<accession>A0A9W9YMJ0</accession>
<feature type="domain" description="FYVE-type" evidence="5">
    <location>
        <begin position="31"/>
        <end position="90"/>
    </location>
</feature>
<dbReference type="PANTHER" id="PTHR46319:SF3">
    <property type="entry name" value="ZINC FINGER FYVE DOMAIN-CONTAINING PROTEIN"/>
    <property type="match status" value="1"/>
</dbReference>
<organism evidence="6 7">
    <name type="scientific">Desmophyllum pertusum</name>
    <dbReference type="NCBI Taxonomy" id="174260"/>
    <lineage>
        <taxon>Eukaryota</taxon>
        <taxon>Metazoa</taxon>
        <taxon>Cnidaria</taxon>
        <taxon>Anthozoa</taxon>
        <taxon>Hexacorallia</taxon>
        <taxon>Scleractinia</taxon>
        <taxon>Caryophylliina</taxon>
        <taxon>Caryophylliidae</taxon>
        <taxon>Desmophyllum</taxon>
    </lineage>
</organism>
<dbReference type="SUPFAM" id="SSF57903">
    <property type="entry name" value="FYVE/PHD zinc finger"/>
    <property type="match status" value="1"/>
</dbReference>
<proteinExistence type="predicted"/>
<keyword evidence="7" id="KW-1185">Reference proteome</keyword>